<organism evidence="2 3">
    <name type="scientific">Rhodalgimonas zhirmunskyi</name>
    <dbReference type="NCBI Taxonomy" id="2964767"/>
    <lineage>
        <taxon>Bacteria</taxon>
        <taxon>Pseudomonadati</taxon>
        <taxon>Pseudomonadota</taxon>
        <taxon>Alphaproteobacteria</taxon>
        <taxon>Rhodobacterales</taxon>
        <taxon>Roseobacteraceae</taxon>
        <taxon>Rhodalgimonas</taxon>
    </lineage>
</organism>
<keyword evidence="3" id="KW-1185">Reference proteome</keyword>
<reference evidence="2" key="1">
    <citation type="submission" date="2022-07" db="EMBL/GenBank/DDBJ databases">
        <authorList>
            <person name="Otstavnykh N."/>
            <person name="Isaeva M."/>
            <person name="Bystritskaya E."/>
        </authorList>
    </citation>
    <scope>NUCLEOTIDE SEQUENCE</scope>
    <source>
        <strain evidence="2">10Alg 79</strain>
    </source>
</reference>
<dbReference type="InterPro" id="IPR051044">
    <property type="entry name" value="MAG_DAG_Lipase"/>
</dbReference>
<dbReference type="SUPFAM" id="SSF53474">
    <property type="entry name" value="alpha/beta-Hydrolases"/>
    <property type="match status" value="1"/>
</dbReference>
<protein>
    <submittedName>
        <fullName evidence="2">Alpha/beta hydrolase</fullName>
    </submittedName>
</protein>
<dbReference type="InterPro" id="IPR029058">
    <property type="entry name" value="AB_hydrolase_fold"/>
</dbReference>
<dbReference type="PANTHER" id="PTHR11614">
    <property type="entry name" value="PHOSPHOLIPASE-RELATED"/>
    <property type="match status" value="1"/>
</dbReference>
<dbReference type="GO" id="GO:0016787">
    <property type="term" value="F:hydrolase activity"/>
    <property type="evidence" value="ECO:0007669"/>
    <property type="project" value="UniProtKB-KW"/>
</dbReference>
<dbReference type="EMBL" id="JANFFA010000003">
    <property type="protein sequence ID" value="MDQ2094817.1"/>
    <property type="molecule type" value="Genomic_DNA"/>
</dbReference>
<sequence>MQTAPFYDDIADGPKDGAAYWLKTSDGLRIRVALWHRAAKQGTVLFFPGRTEYAEKYGRVASILAQRGMATLAIDWRGQGIADRMVDDPATGHVSHFLDYQKDVKAMVDAARALELPEPFYLMAHSMGGCIGLRALHEGLPVKAASFTGPMWGIDMAPPMRPVAWSLAWAGRSLGLGASYAPGTTAQGYVATAPFEDNQLTRDREMWDWMKSHLTAHPDLLLGGPSLRWLSEALREMRVLHKMPSPAQPAITFVGDNERIVDVDRIRSRMARWPNGRLDVIENGEHEVLMEGPERRTKIIDTALAFFAASAGTEAA</sequence>
<dbReference type="Pfam" id="PF12146">
    <property type="entry name" value="Hydrolase_4"/>
    <property type="match status" value="1"/>
</dbReference>
<evidence type="ECO:0000313" key="2">
    <source>
        <dbReference type="EMBL" id="MDQ2094817.1"/>
    </source>
</evidence>
<name>A0AAJ1UF64_9RHOB</name>
<dbReference type="AlphaFoldDB" id="A0AAJ1UF64"/>
<evidence type="ECO:0000259" key="1">
    <source>
        <dbReference type="Pfam" id="PF12146"/>
    </source>
</evidence>
<dbReference type="RefSeq" id="WP_317626427.1">
    <property type="nucleotide sequence ID" value="NZ_JANFFA010000003.1"/>
</dbReference>
<keyword evidence="2" id="KW-0378">Hydrolase</keyword>
<accession>A0AAJ1UF64</accession>
<evidence type="ECO:0000313" key="3">
    <source>
        <dbReference type="Proteomes" id="UP001227162"/>
    </source>
</evidence>
<feature type="domain" description="Serine aminopeptidase S33" evidence="1">
    <location>
        <begin position="40"/>
        <end position="291"/>
    </location>
</feature>
<proteinExistence type="predicted"/>
<dbReference type="Gene3D" id="3.40.50.1820">
    <property type="entry name" value="alpha/beta hydrolase"/>
    <property type="match status" value="1"/>
</dbReference>
<reference evidence="2" key="2">
    <citation type="submission" date="2023-04" db="EMBL/GenBank/DDBJ databases">
        <title>'Rhodoalgimonas zhirmunskyi' gen. nov., isolated from a red alga.</title>
        <authorList>
            <person name="Nedashkovskaya O.I."/>
            <person name="Otstavnykh N.Y."/>
            <person name="Bystritskaya E.P."/>
            <person name="Balabanova L.A."/>
            <person name="Isaeva M.P."/>
        </authorList>
    </citation>
    <scope>NUCLEOTIDE SEQUENCE</scope>
    <source>
        <strain evidence="2">10Alg 79</strain>
    </source>
</reference>
<dbReference type="Proteomes" id="UP001227162">
    <property type="component" value="Unassembled WGS sequence"/>
</dbReference>
<gene>
    <name evidence="2" type="ORF">NOI20_11900</name>
</gene>
<dbReference type="InterPro" id="IPR022742">
    <property type="entry name" value="Hydrolase_4"/>
</dbReference>
<comment type="caution">
    <text evidence="2">The sequence shown here is derived from an EMBL/GenBank/DDBJ whole genome shotgun (WGS) entry which is preliminary data.</text>
</comment>